<keyword evidence="1" id="KW-1133">Transmembrane helix</keyword>
<gene>
    <name evidence="2" type="ORF">GCM10022388_27630</name>
</gene>
<evidence type="ECO:0000313" key="3">
    <source>
        <dbReference type="Proteomes" id="UP001500426"/>
    </source>
</evidence>
<evidence type="ECO:0008006" key="4">
    <source>
        <dbReference type="Google" id="ProtNLM"/>
    </source>
</evidence>
<evidence type="ECO:0000256" key="1">
    <source>
        <dbReference type="SAM" id="Phobius"/>
    </source>
</evidence>
<feature type="transmembrane region" description="Helical" evidence="1">
    <location>
        <begin position="28"/>
        <end position="50"/>
    </location>
</feature>
<keyword evidence="3" id="KW-1185">Reference proteome</keyword>
<protein>
    <recommendedName>
        <fullName evidence="4">DUF2892 domain-containing protein</fullName>
    </recommendedName>
</protein>
<dbReference type="EMBL" id="BAABCS010000031">
    <property type="protein sequence ID" value="GAA4059348.1"/>
    <property type="molecule type" value="Genomic_DNA"/>
</dbReference>
<organism evidence="2 3">
    <name type="scientific">Flavobacterium chungnamense</name>
    <dbReference type="NCBI Taxonomy" id="706182"/>
    <lineage>
        <taxon>Bacteria</taxon>
        <taxon>Pseudomonadati</taxon>
        <taxon>Bacteroidota</taxon>
        <taxon>Flavobacteriia</taxon>
        <taxon>Flavobacteriales</taxon>
        <taxon>Flavobacteriaceae</taxon>
        <taxon>Flavobacterium</taxon>
    </lineage>
</organism>
<keyword evidence="1" id="KW-0472">Membrane</keyword>
<proteinExistence type="predicted"/>
<sequence>MRFLRVALALFLFYNAYQTHEWFFIIFGIFFLFQAIFNMGCGPSGCNVNYNKNK</sequence>
<comment type="caution">
    <text evidence="2">The sequence shown here is derived from an EMBL/GenBank/DDBJ whole genome shotgun (WGS) entry which is preliminary data.</text>
</comment>
<evidence type="ECO:0000313" key="2">
    <source>
        <dbReference type="EMBL" id="GAA4059348.1"/>
    </source>
</evidence>
<keyword evidence="1" id="KW-0812">Transmembrane</keyword>
<name>A0ABP7V4Q9_9FLAO</name>
<dbReference type="Proteomes" id="UP001500426">
    <property type="component" value="Unassembled WGS sequence"/>
</dbReference>
<accession>A0ABP7V4Q9</accession>
<reference evidence="3" key="1">
    <citation type="journal article" date="2019" name="Int. J. Syst. Evol. Microbiol.">
        <title>The Global Catalogue of Microorganisms (GCM) 10K type strain sequencing project: providing services to taxonomists for standard genome sequencing and annotation.</title>
        <authorList>
            <consortium name="The Broad Institute Genomics Platform"/>
            <consortium name="The Broad Institute Genome Sequencing Center for Infectious Disease"/>
            <person name="Wu L."/>
            <person name="Ma J."/>
        </authorList>
    </citation>
    <scope>NUCLEOTIDE SEQUENCE [LARGE SCALE GENOMIC DNA]</scope>
    <source>
        <strain evidence="3">JCM 17068</strain>
    </source>
</reference>